<feature type="compositionally biased region" description="Low complexity" evidence="5">
    <location>
        <begin position="545"/>
        <end position="556"/>
    </location>
</feature>
<evidence type="ECO:0000313" key="8">
    <source>
        <dbReference type="Proteomes" id="UP001352852"/>
    </source>
</evidence>
<evidence type="ECO:0000313" key="7">
    <source>
        <dbReference type="EMBL" id="MED6263097.1"/>
    </source>
</evidence>
<accession>A0ABU7CJF4</accession>
<dbReference type="Gene3D" id="3.10.20.90">
    <property type="entry name" value="Phosphatidylinositol 3-kinase Catalytic Subunit, Chain A, domain 1"/>
    <property type="match status" value="1"/>
</dbReference>
<keyword evidence="8" id="KW-1185">Reference proteome</keyword>
<reference evidence="7 8" key="1">
    <citation type="submission" date="2021-06" db="EMBL/GenBank/DDBJ databases">
        <authorList>
            <person name="Palmer J.M."/>
        </authorList>
    </citation>
    <scope>NUCLEOTIDE SEQUENCE [LARGE SCALE GENOMIC DNA]</scope>
    <source>
        <strain evidence="7 8">CL_MEX2019</strain>
        <tissue evidence="7">Muscle</tissue>
    </source>
</reference>
<comment type="caution">
    <text evidence="7">The sequence shown here is derived from an EMBL/GenBank/DDBJ whole genome shotgun (WGS) entry which is preliminary data.</text>
</comment>
<dbReference type="InterPro" id="IPR048945">
    <property type="entry name" value="RASSF8/10_RA"/>
</dbReference>
<dbReference type="SUPFAM" id="SSF54236">
    <property type="entry name" value="Ubiquitin-like"/>
    <property type="match status" value="1"/>
</dbReference>
<organism evidence="7 8">
    <name type="scientific">Characodon lateralis</name>
    <dbReference type="NCBI Taxonomy" id="208331"/>
    <lineage>
        <taxon>Eukaryota</taxon>
        <taxon>Metazoa</taxon>
        <taxon>Chordata</taxon>
        <taxon>Craniata</taxon>
        <taxon>Vertebrata</taxon>
        <taxon>Euteleostomi</taxon>
        <taxon>Actinopterygii</taxon>
        <taxon>Neopterygii</taxon>
        <taxon>Teleostei</taxon>
        <taxon>Neoteleostei</taxon>
        <taxon>Acanthomorphata</taxon>
        <taxon>Ovalentaria</taxon>
        <taxon>Atherinomorphae</taxon>
        <taxon>Cyprinodontiformes</taxon>
        <taxon>Goodeidae</taxon>
        <taxon>Characodon</taxon>
    </lineage>
</organism>
<feature type="compositionally biased region" description="Polar residues" evidence="5">
    <location>
        <begin position="395"/>
        <end position="404"/>
    </location>
</feature>
<evidence type="ECO:0000256" key="5">
    <source>
        <dbReference type="SAM" id="MobiDB-lite"/>
    </source>
</evidence>
<name>A0ABU7CJF4_9TELE</name>
<evidence type="ECO:0000256" key="3">
    <source>
        <dbReference type="ARBA" id="ARBA00023043"/>
    </source>
</evidence>
<dbReference type="Proteomes" id="UP001352852">
    <property type="component" value="Unassembled WGS sequence"/>
</dbReference>
<dbReference type="PANTHER" id="PTHR24131">
    <property type="entry name" value="APOPTOSIS-STIMULATING OF P53 PROTEIN"/>
    <property type="match status" value="1"/>
</dbReference>
<keyword evidence="3" id="KW-0040">ANK repeat</keyword>
<dbReference type="CDD" id="cd17225">
    <property type="entry name" value="RA_ASPP2"/>
    <property type="match status" value="1"/>
</dbReference>
<feature type="region of interest" description="Disordered" evidence="5">
    <location>
        <begin position="322"/>
        <end position="582"/>
    </location>
</feature>
<evidence type="ECO:0000256" key="4">
    <source>
        <dbReference type="ARBA" id="ARBA00023242"/>
    </source>
</evidence>
<dbReference type="EMBL" id="JAHUTJ010000031">
    <property type="protein sequence ID" value="MED6263097.1"/>
    <property type="molecule type" value="Genomic_DNA"/>
</dbReference>
<evidence type="ECO:0000256" key="1">
    <source>
        <dbReference type="ARBA" id="ARBA00004123"/>
    </source>
</evidence>
<sequence length="628" mass="70695">MRYEAAKMMPMFLTVYLSNNDQHFTEVPVTPETLCRDVVELCKEPGETDCHLSEMWRGSERPVGEGERMLDLLQRWGPHRGEVRFFLRHNQAPGRDSGGSRGLDSKRNGMRAPPERRMENGVATPRMDMTLAELQEMAARQQQQIEAQQQMLASKEQRLRYLKQQEQRQQQQASEQEKLQRLRENIENQEVRLKKVRALKGQVEQKRVSNGKLVEEIEQMNNLFQQKQKELVMAASKVEELSRQLETLKNGKKDNMHDNQSSMAELDRLYKELQLRNKLNQDQNSKLQHQRENLNKRNLEVAAMDKRISELRDRLWKKKAALQQKENLPNGYPAKERASKDVHRQLPSDAPTGPQSGPSRVAAVGPYIQSSTMPRGPARHDLLVKPAYPDGTVTLPGSDSQSKAKTGLQPGKLPDWNSSGQDSKTNGLGPASTLPRMTSHSNSNKEQDESELRRDRKMRPLSMFEPTEAPATSLRKNQSSEDLVRDAQSAPKAAVKVPPPVPIKPKGPSVVPYSKQGLNTGTFPKAKPHSQQPQTAQGRSPLPPSQSQTLPLPSKQDTPPAATVRPFTPELPSSKDSSLTKPQTVAASSIYYMYTQQSGSAKTFQPVIQAQPRNNGFISGKNIHSQSF</sequence>
<dbReference type="PROSITE" id="PS50200">
    <property type="entry name" value="RA"/>
    <property type="match status" value="1"/>
</dbReference>
<dbReference type="PANTHER" id="PTHR24131:SF8">
    <property type="entry name" value="APOPTOSIS-STIMULATING OF P53 PROTEIN 2"/>
    <property type="match status" value="1"/>
</dbReference>
<feature type="domain" description="Ras-associating" evidence="6">
    <location>
        <begin position="12"/>
        <end position="92"/>
    </location>
</feature>
<dbReference type="InterPro" id="IPR029071">
    <property type="entry name" value="Ubiquitin-like_domsf"/>
</dbReference>
<feature type="region of interest" description="Disordered" evidence="5">
    <location>
        <begin position="90"/>
        <end position="119"/>
    </location>
</feature>
<feature type="compositionally biased region" description="Basic and acidic residues" evidence="5">
    <location>
        <begin position="334"/>
        <end position="346"/>
    </location>
</feature>
<dbReference type="InterPro" id="IPR047163">
    <property type="entry name" value="ASPP1/2"/>
</dbReference>
<keyword evidence="2" id="KW-0677">Repeat</keyword>
<dbReference type="InterPro" id="IPR047166">
    <property type="entry name" value="ASPP2_RA"/>
</dbReference>
<feature type="compositionally biased region" description="Basic and acidic residues" evidence="5">
    <location>
        <begin position="443"/>
        <end position="454"/>
    </location>
</feature>
<evidence type="ECO:0000256" key="2">
    <source>
        <dbReference type="ARBA" id="ARBA00022737"/>
    </source>
</evidence>
<dbReference type="SMART" id="SM00314">
    <property type="entry name" value="RA"/>
    <property type="match status" value="1"/>
</dbReference>
<keyword evidence="4" id="KW-0539">Nucleus</keyword>
<feature type="compositionally biased region" description="Basic and acidic residues" evidence="5">
    <location>
        <begin position="103"/>
        <end position="119"/>
    </location>
</feature>
<dbReference type="InterPro" id="IPR000159">
    <property type="entry name" value="RA_dom"/>
</dbReference>
<evidence type="ECO:0000259" key="6">
    <source>
        <dbReference type="PROSITE" id="PS50200"/>
    </source>
</evidence>
<gene>
    <name evidence="7" type="ORF">CHARACLAT_000923</name>
</gene>
<feature type="compositionally biased region" description="Polar residues" evidence="5">
    <location>
        <begin position="529"/>
        <end position="538"/>
    </location>
</feature>
<feature type="compositionally biased region" description="Polar residues" evidence="5">
    <location>
        <begin position="416"/>
        <end position="426"/>
    </location>
</feature>
<dbReference type="Pfam" id="PF21712">
    <property type="entry name" value="RASSF8-10_RA"/>
    <property type="match status" value="1"/>
</dbReference>
<comment type="subcellular location">
    <subcellularLocation>
        <location evidence="1">Nucleus</location>
    </subcellularLocation>
</comment>
<protein>
    <recommendedName>
        <fullName evidence="6">Ras-associating domain-containing protein</fullName>
    </recommendedName>
</protein>
<proteinExistence type="predicted"/>